<evidence type="ECO:0000256" key="1">
    <source>
        <dbReference type="SAM" id="SignalP"/>
    </source>
</evidence>
<keyword evidence="4" id="KW-1185">Reference proteome</keyword>
<protein>
    <recommendedName>
        <fullName evidence="2">Ice-binding protein C-terminal domain-containing protein</fullName>
    </recommendedName>
</protein>
<name>A0A7R6PJE4_9GAMM</name>
<dbReference type="Proteomes" id="UP000595332">
    <property type="component" value="Chromosome"/>
</dbReference>
<evidence type="ECO:0000313" key="3">
    <source>
        <dbReference type="EMBL" id="BBB30698.1"/>
    </source>
</evidence>
<sequence length="211" mass="22368">MLRLAGSLFAVLLSFSAQAGLIEIDGFNVGSEQMIALSGTDTYVVETNAVRTLSAELLAFSNPVQSSVEVSFGFLTISNGSAEDSEVRVSWGFDADLLPVGSSHYEFLIKVIESDGNATDLEFFYDGLSFANFDIPGNTLNQDVVFSISNSVLSHDGTLGLVINGDPGWDLQLDVIGLLYDSPIAHSVPEPSTIALFVLGLLGAGAARRRA</sequence>
<accession>A0A7R6PJE4</accession>
<proteinExistence type="predicted"/>
<evidence type="ECO:0000313" key="4">
    <source>
        <dbReference type="Proteomes" id="UP000595332"/>
    </source>
</evidence>
<evidence type="ECO:0000259" key="2">
    <source>
        <dbReference type="Pfam" id="PF07589"/>
    </source>
</evidence>
<dbReference type="InterPro" id="IPR013424">
    <property type="entry name" value="Ice-binding_C"/>
</dbReference>
<organism evidence="3 4">
    <name type="scientific">Neptunomonas japonica JAMM 1380</name>
    <dbReference type="NCBI Taxonomy" id="1441457"/>
    <lineage>
        <taxon>Bacteria</taxon>
        <taxon>Pseudomonadati</taxon>
        <taxon>Pseudomonadota</taxon>
        <taxon>Gammaproteobacteria</taxon>
        <taxon>Oceanospirillales</taxon>
        <taxon>Oceanospirillaceae</taxon>
        <taxon>Neptunomonas</taxon>
    </lineage>
</organism>
<gene>
    <name evidence="3" type="ORF">NEJAP_2755</name>
</gene>
<dbReference type="AlphaFoldDB" id="A0A7R6PJE4"/>
<dbReference type="KEGG" id="njp:NEJAP_2755"/>
<dbReference type="EMBL" id="AP014546">
    <property type="protein sequence ID" value="BBB30698.1"/>
    <property type="molecule type" value="Genomic_DNA"/>
</dbReference>
<dbReference type="RefSeq" id="WP_201347861.1">
    <property type="nucleotide sequence ID" value="NZ_AP014546.1"/>
</dbReference>
<dbReference type="Pfam" id="PF07589">
    <property type="entry name" value="PEP-CTERM"/>
    <property type="match status" value="1"/>
</dbReference>
<feature type="domain" description="Ice-binding protein C-terminal" evidence="2">
    <location>
        <begin position="187"/>
        <end position="210"/>
    </location>
</feature>
<reference evidence="3 4" key="1">
    <citation type="journal article" date="2008" name="Int. J. Syst. Evol. Microbiol.">
        <title>Neptunomonas japonica sp. nov., an Osedax japonicus symbiont-like bacterium isolated from sediment adjacent to sperm whale carcasses off Kagoshima, Japan.</title>
        <authorList>
            <person name="Miyazaki M."/>
            <person name="Nogi Y."/>
            <person name="Fujiwara Y."/>
            <person name="Kawato M."/>
            <person name="Kubokawa K."/>
            <person name="Horikoshi K."/>
        </authorList>
    </citation>
    <scope>NUCLEOTIDE SEQUENCE [LARGE SCALE GENOMIC DNA]</scope>
    <source>
        <strain evidence="3 4">JAMM 1380</strain>
    </source>
</reference>
<keyword evidence="1" id="KW-0732">Signal</keyword>
<feature type="chain" id="PRO_5032968805" description="Ice-binding protein C-terminal domain-containing protein" evidence="1">
    <location>
        <begin position="20"/>
        <end position="211"/>
    </location>
</feature>
<dbReference type="NCBIfam" id="TIGR02595">
    <property type="entry name" value="PEP_CTERM"/>
    <property type="match status" value="1"/>
</dbReference>
<feature type="signal peptide" evidence="1">
    <location>
        <begin position="1"/>
        <end position="19"/>
    </location>
</feature>